<feature type="transmembrane region" description="Helical" evidence="1">
    <location>
        <begin position="86"/>
        <end position="108"/>
    </location>
</feature>
<name>G5GJN2_9FIRM</name>
<gene>
    <name evidence="2" type="ORF">HMPREF9333_01772</name>
</gene>
<keyword evidence="1" id="KW-1133">Transmembrane helix</keyword>
<dbReference type="Proteomes" id="UP000003011">
    <property type="component" value="Unassembled WGS sequence"/>
</dbReference>
<reference evidence="2 3" key="1">
    <citation type="submission" date="2011-08" db="EMBL/GenBank/DDBJ databases">
        <title>The Genome Sequence of Johnsonella ignava ATCC 51276.</title>
        <authorList>
            <consortium name="The Broad Institute Genome Sequencing Platform"/>
            <person name="Earl A."/>
            <person name="Ward D."/>
            <person name="Feldgarden M."/>
            <person name="Gevers D."/>
            <person name="Izard J."/>
            <person name="Blanton J.M."/>
            <person name="Baranova O.V."/>
            <person name="Dewhirst F.E."/>
            <person name="Young S.K."/>
            <person name="Zeng Q."/>
            <person name="Gargeya S."/>
            <person name="Fitzgerald M."/>
            <person name="Haas B."/>
            <person name="Abouelleil A."/>
            <person name="Alvarado L."/>
            <person name="Arachchi H.M."/>
            <person name="Berlin A."/>
            <person name="Brown A."/>
            <person name="Chapman S.B."/>
            <person name="Chen Z."/>
            <person name="Dunbar C."/>
            <person name="Freedman E."/>
            <person name="Gearin G."/>
            <person name="Gellesch M."/>
            <person name="Goldberg J."/>
            <person name="Griggs A."/>
            <person name="Gujja S."/>
            <person name="Heiman D."/>
            <person name="Howarth C."/>
            <person name="Larson L."/>
            <person name="Lui A."/>
            <person name="MacDonald P.J.P."/>
            <person name="Montmayeur A."/>
            <person name="Murphy C."/>
            <person name="Neiman D."/>
            <person name="Pearson M."/>
            <person name="Priest M."/>
            <person name="Roberts A."/>
            <person name="Saif S."/>
            <person name="Shea T."/>
            <person name="Shenoy N."/>
            <person name="Sisk P."/>
            <person name="Stolte C."/>
            <person name="Sykes S."/>
            <person name="Wortman J."/>
            <person name="Nusbaum C."/>
            <person name="Birren B."/>
        </authorList>
    </citation>
    <scope>NUCLEOTIDE SEQUENCE [LARGE SCALE GENOMIC DNA]</scope>
    <source>
        <strain evidence="2 3">ATCC 51276</strain>
    </source>
</reference>
<feature type="transmembrane region" description="Helical" evidence="1">
    <location>
        <begin position="187"/>
        <end position="207"/>
    </location>
</feature>
<dbReference type="OrthoDB" id="1696644at2"/>
<dbReference type="HOGENOM" id="CLU_107505_0_0_9"/>
<protein>
    <recommendedName>
        <fullName evidence="4">ABC-2 transporter permease</fullName>
    </recommendedName>
</protein>
<dbReference type="STRING" id="679200.HMPREF9333_01772"/>
<comment type="caution">
    <text evidence="2">The sequence shown here is derived from an EMBL/GenBank/DDBJ whole genome shotgun (WGS) entry which is preliminary data.</text>
</comment>
<dbReference type="InterPro" id="IPR025699">
    <property type="entry name" value="ABC2_memb-like"/>
</dbReference>
<feature type="transmembrane region" description="Helical" evidence="1">
    <location>
        <begin position="17"/>
        <end position="36"/>
    </location>
</feature>
<feature type="transmembrane region" description="Helical" evidence="1">
    <location>
        <begin position="43"/>
        <end position="61"/>
    </location>
</feature>
<dbReference type="Pfam" id="PF13346">
    <property type="entry name" value="ABC2_membrane_5"/>
    <property type="match status" value="1"/>
</dbReference>
<keyword evidence="3" id="KW-1185">Reference proteome</keyword>
<organism evidence="2 3">
    <name type="scientific">Johnsonella ignava ATCC 51276</name>
    <dbReference type="NCBI Taxonomy" id="679200"/>
    <lineage>
        <taxon>Bacteria</taxon>
        <taxon>Bacillati</taxon>
        <taxon>Bacillota</taxon>
        <taxon>Clostridia</taxon>
        <taxon>Lachnospirales</taxon>
        <taxon>Lachnospiraceae</taxon>
        <taxon>Johnsonella</taxon>
    </lineage>
</organism>
<keyword evidence="1" id="KW-0812">Transmembrane</keyword>
<feature type="transmembrane region" description="Helical" evidence="1">
    <location>
        <begin position="120"/>
        <end position="142"/>
    </location>
</feature>
<dbReference type="RefSeq" id="WP_005541555.1">
    <property type="nucleotide sequence ID" value="NZ_JH378835.1"/>
</dbReference>
<feature type="transmembrane region" description="Helical" evidence="1">
    <location>
        <begin position="154"/>
        <end position="175"/>
    </location>
</feature>
<evidence type="ECO:0000256" key="1">
    <source>
        <dbReference type="SAM" id="Phobius"/>
    </source>
</evidence>
<dbReference type="eggNOG" id="COG1835">
    <property type="taxonomic scope" value="Bacteria"/>
</dbReference>
<evidence type="ECO:0008006" key="4">
    <source>
        <dbReference type="Google" id="ProtNLM"/>
    </source>
</evidence>
<dbReference type="AlphaFoldDB" id="G5GJN2"/>
<evidence type="ECO:0000313" key="2">
    <source>
        <dbReference type="EMBL" id="EHI55053.1"/>
    </source>
</evidence>
<dbReference type="EMBL" id="ACZL01000030">
    <property type="protein sequence ID" value="EHI55053.1"/>
    <property type="molecule type" value="Genomic_DNA"/>
</dbReference>
<evidence type="ECO:0000313" key="3">
    <source>
        <dbReference type="Proteomes" id="UP000003011"/>
    </source>
</evidence>
<accession>G5GJN2</accession>
<keyword evidence="1" id="KW-0472">Membrane</keyword>
<sequence>MNTIKVFKLDLLSIKPYLTLKNLVIFIGLSVIYTALSKNPATAIAVSQMFALLFSSYPFMVGEGAGIDPLYRIFVIEPGDVVKGRYLIAGAFVVISLIFGTVLSLIISQIYSIKGILDMLLLNVPIIFLVITIIIFLEYPIYFKYGYMKGRTLAGVPFMFLGIAFMVPNFFPEFVKMILKFFVMNKGICIISLVLIWIITLCISYTHSNKVYSERDF</sequence>
<proteinExistence type="predicted"/>